<reference evidence="2 3" key="1">
    <citation type="journal article" date="2013" name="Nat. Genet.">
        <title>The high-quality draft genome of peach (Prunus persica) identifies unique patterns of genetic diversity, domestication and genome evolution.</title>
        <authorList>
            <consortium name="International Peach Genome Initiative"/>
            <person name="Verde I."/>
            <person name="Abbott A.G."/>
            <person name="Scalabrin S."/>
            <person name="Jung S."/>
            <person name="Shu S."/>
            <person name="Marroni F."/>
            <person name="Zhebentyayeva T."/>
            <person name="Dettori M.T."/>
            <person name="Grimwood J."/>
            <person name="Cattonaro F."/>
            <person name="Zuccolo A."/>
            <person name="Rossini L."/>
            <person name="Jenkins J."/>
            <person name="Vendramin E."/>
            <person name="Meisel L.A."/>
            <person name="Decroocq V."/>
            <person name="Sosinski B."/>
            <person name="Prochnik S."/>
            <person name="Mitros T."/>
            <person name="Policriti A."/>
            <person name="Cipriani G."/>
            <person name="Dondini L."/>
            <person name="Ficklin S."/>
            <person name="Goodstein D.M."/>
            <person name="Xuan P."/>
            <person name="Del Fabbro C."/>
            <person name="Aramini V."/>
            <person name="Copetti D."/>
            <person name="Gonzalez S."/>
            <person name="Horner D.S."/>
            <person name="Falchi R."/>
            <person name="Lucas S."/>
            <person name="Mica E."/>
            <person name="Maldonado J."/>
            <person name="Lazzari B."/>
            <person name="Bielenberg D."/>
            <person name="Pirona R."/>
            <person name="Miculan M."/>
            <person name="Barakat A."/>
            <person name="Testolin R."/>
            <person name="Stella A."/>
            <person name="Tartarini S."/>
            <person name="Tonutti P."/>
            <person name="Arus P."/>
            <person name="Orellana A."/>
            <person name="Wells C."/>
            <person name="Main D."/>
            <person name="Vizzotto G."/>
            <person name="Silva H."/>
            <person name="Salamini F."/>
            <person name="Schmutz J."/>
            <person name="Morgante M."/>
            <person name="Rokhsar D.S."/>
        </authorList>
    </citation>
    <scope>NUCLEOTIDE SEQUENCE [LARGE SCALE GENOMIC DNA]</scope>
    <source>
        <strain evidence="3">cv. Nemared</strain>
    </source>
</reference>
<dbReference type="Proteomes" id="UP000006882">
    <property type="component" value="Chromosome G8"/>
</dbReference>
<accession>A0A251MVX7</accession>
<dbReference type="GO" id="GO:0003676">
    <property type="term" value="F:nucleic acid binding"/>
    <property type="evidence" value="ECO:0007669"/>
    <property type="project" value="InterPro"/>
</dbReference>
<dbReference type="AlphaFoldDB" id="A0A251MVX7"/>
<dbReference type="GO" id="GO:0004523">
    <property type="term" value="F:RNA-DNA hybrid ribonuclease activity"/>
    <property type="evidence" value="ECO:0007669"/>
    <property type="project" value="InterPro"/>
</dbReference>
<gene>
    <name evidence="2" type="ORF">PRUPE_8G101300</name>
</gene>
<name>A0A251MVX7_PRUPE</name>
<proteinExistence type="predicted"/>
<dbReference type="SUPFAM" id="SSF53098">
    <property type="entry name" value="Ribonuclease H-like"/>
    <property type="match status" value="1"/>
</dbReference>
<dbReference type="InterPro" id="IPR002156">
    <property type="entry name" value="RNaseH_domain"/>
</dbReference>
<protein>
    <recommendedName>
        <fullName evidence="1">RNase H type-1 domain-containing protein</fullName>
    </recommendedName>
</protein>
<dbReference type="Gramene" id="ONH91237">
    <property type="protein sequence ID" value="ONH91237"/>
    <property type="gene ID" value="PRUPE_8G101300"/>
</dbReference>
<keyword evidence="3" id="KW-1185">Reference proteome</keyword>
<evidence type="ECO:0000313" key="2">
    <source>
        <dbReference type="EMBL" id="ONH91237.1"/>
    </source>
</evidence>
<evidence type="ECO:0000259" key="1">
    <source>
        <dbReference type="Pfam" id="PF13456"/>
    </source>
</evidence>
<dbReference type="PANTHER" id="PTHR47723:SF19">
    <property type="entry name" value="POLYNUCLEOTIDYL TRANSFERASE, RIBONUCLEASE H-LIKE SUPERFAMILY PROTEIN"/>
    <property type="match status" value="1"/>
</dbReference>
<organism evidence="2 3">
    <name type="scientific">Prunus persica</name>
    <name type="common">Peach</name>
    <name type="synonym">Amygdalus persica</name>
    <dbReference type="NCBI Taxonomy" id="3760"/>
    <lineage>
        <taxon>Eukaryota</taxon>
        <taxon>Viridiplantae</taxon>
        <taxon>Streptophyta</taxon>
        <taxon>Embryophyta</taxon>
        <taxon>Tracheophyta</taxon>
        <taxon>Spermatophyta</taxon>
        <taxon>Magnoliopsida</taxon>
        <taxon>eudicotyledons</taxon>
        <taxon>Gunneridae</taxon>
        <taxon>Pentapetalae</taxon>
        <taxon>rosids</taxon>
        <taxon>fabids</taxon>
        <taxon>Rosales</taxon>
        <taxon>Rosaceae</taxon>
        <taxon>Amygdaloideae</taxon>
        <taxon>Amygdaleae</taxon>
        <taxon>Prunus</taxon>
    </lineage>
</organism>
<sequence length="149" mass="16525">MVSRRVGLIVRDSHGFLIGAMAIRTPNLLSVLTTKLYALKVGLSFALDASLLPVVVESDYLAAVQLLSKEEKCLAHEGVLVTKIRHLFLALSFCVRFIPHTTNTVAHRIARYSLREEELCYWLGNSKKAIASYQLNHSVAPAKHEPNAT</sequence>
<dbReference type="InterPro" id="IPR044730">
    <property type="entry name" value="RNase_H-like_dom_plant"/>
</dbReference>
<dbReference type="EMBL" id="CM007658">
    <property type="protein sequence ID" value="ONH91237.1"/>
    <property type="molecule type" value="Genomic_DNA"/>
</dbReference>
<evidence type="ECO:0000313" key="3">
    <source>
        <dbReference type="Proteomes" id="UP000006882"/>
    </source>
</evidence>
<dbReference type="CDD" id="cd06222">
    <property type="entry name" value="RNase_H_like"/>
    <property type="match status" value="1"/>
</dbReference>
<dbReference type="Pfam" id="PF13456">
    <property type="entry name" value="RVT_3"/>
    <property type="match status" value="1"/>
</dbReference>
<dbReference type="InterPro" id="IPR053151">
    <property type="entry name" value="RNase_H-like"/>
</dbReference>
<dbReference type="InterPro" id="IPR012337">
    <property type="entry name" value="RNaseH-like_sf"/>
</dbReference>
<feature type="domain" description="RNase H type-1" evidence="1">
    <location>
        <begin position="6"/>
        <end position="112"/>
    </location>
</feature>
<dbReference type="PANTHER" id="PTHR47723">
    <property type="entry name" value="OS05G0353850 PROTEIN"/>
    <property type="match status" value="1"/>
</dbReference>